<feature type="transmembrane region" description="Helical" evidence="6">
    <location>
        <begin position="12"/>
        <end position="32"/>
    </location>
</feature>
<evidence type="ECO:0000313" key="8">
    <source>
        <dbReference type="Proteomes" id="UP000774000"/>
    </source>
</evidence>
<reference evidence="7" key="1">
    <citation type="submission" date="2021-01" db="EMBL/GenBank/DDBJ databases">
        <title>Genomic Encyclopedia of Type Strains, Phase IV (KMG-IV): sequencing the most valuable type-strain genomes for metagenomic binning, comparative biology and taxonomic classification.</title>
        <authorList>
            <person name="Goeker M."/>
        </authorList>
    </citation>
    <scope>NUCLEOTIDE SEQUENCE</scope>
    <source>
        <strain evidence="7">DSM 23230</strain>
    </source>
</reference>
<keyword evidence="8" id="KW-1185">Reference proteome</keyword>
<protein>
    <submittedName>
        <fullName evidence="7">NSS family neurotransmitter:Na+ symporter</fullName>
    </submittedName>
</protein>
<feature type="transmembrane region" description="Helical" evidence="6">
    <location>
        <begin position="375"/>
        <end position="396"/>
    </location>
</feature>
<feature type="transmembrane region" description="Helical" evidence="6">
    <location>
        <begin position="38"/>
        <end position="61"/>
    </location>
</feature>
<feature type="transmembrane region" description="Helical" evidence="6">
    <location>
        <begin position="177"/>
        <end position="198"/>
    </location>
</feature>
<proteinExistence type="predicted"/>
<feature type="transmembrane region" description="Helical" evidence="6">
    <location>
        <begin position="417"/>
        <end position="439"/>
    </location>
</feature>
<accession>A0A938XTE4</accession>
<name>A0A938XTE4_9FIRM</name>
<keyword evidence="5 6" id="KW-0472">Membrane</keyword>
<dbReference type="NCBIfam" id="NF037979">
    <property type="entry name" value="Na_transp"/>
    <property type="match status" value="1"/>
</dbReference>
<comment type="caution">
    <text evidence="7">The sequence shown here is derived from an EMBL/GenBank/DDBJ whole genome shotgun (WGS) entry which is preliminary data.</text>
</comment>
<comment type="subcellular location">
    <subcellularLocation>
        <location evidence="1">Membrane</location>
        <topology evidence="1">Multi-pass membrane protein</topology>
    </subcellularLocation>
</comment>
<organism evidence="7 8">
    <name type="scientific">Halanaerobacter jeridensis</name>
    <dbReference type="NCBI Taxonomy" id="706427"/>
    <lineage>
        <taxon>Bacteria</taxon>
        <taxon>Bacillati</taxon>
        <taxon>Bacillota</taxon>
        <taxon>Clostridia</taxon>
        <taxon>Halanaerobiales</taxon>
        <taxon>Halobacteroidaceae</taxon>
        <taxon>Halanaerobacter</taxon>
    </lineage>
</organism>
<gene>
    <name evidence="7" type="ORF">JOC47_002370</name>
</gene>
<feature type="transmembrane region" description="Helical" evidence="6">
    <location>
        <begin position="304"/>
        <end position="325"/>
    </location>
</feature>
<dbReference type="Pfam" id="PF00209">
    <property type="entry name" value="SNF"/>
    <property type="match status" value="2"/>
</dbReference>
<dbReference type="InterPro" id="IPR037272">
    <property type="entry name" value="SNS_sf"/>
</dbReference>
<dbReference type="PANTHER" id="PTHR42948">
    <property type="entry name" value="TRANSPORTER"/>
    <property type="match status" value="1"/>
</dbReference>
<dbReference type="EMBL" id="JAFBDQ010000013">
    <property type="protein sequence ID" value="MBM7557504.1"/>
    <property type="molecule type" value="Genomic_DNA"/>
</dbReference>
<dbReference type="PANTHER" id="PTHR42948:SF1">
    <property type="entry name" value="TRANSPORTER"/>
    <property type="match status" value="1"/>
</dbReference>
<dbReference type="CDD" id="cd10336">
    <property type="entry name" value="SLC6sbd_Tyt1-Like"/>
    <property type="match status" value="1"/>
</dbReference>
<feature type="transmembrane region" description="Helical" evidence="6">
    <location>
        <begin position="254"/>
        <end position="280"/>
    </location>
</feature>
<feature type="transmembrane region" description="Helical" evidence="6">
    <location>
        <begin position="218"/>
        <end position="242"/>
    </location>
</feature>
<evidence type="ECO:0000256" key="6">
    <source>
        <dbReference type="SAM" id="Phobius"/>
    </source>
</evidence>
<keyword evidence="2" id="KW-0813">Transport</keyword>
<dbReference type="GO" id="GO:0016020">
    <property type="term" value="C:membrane"/>
    <property type="evidence" value="ECO:0007669"/>
    <property type="project" value="UniProtKB-SubCell"/>
</dbReference>
<evidence type="ECO:0000256" key="4">
    <source>
        <dbReference type="ARBA" id="ARBA00022989"/>
    </source>
</evidence>
<dbReference type="PROSITE" id="PS50267">
    <property type="entry name" value="NA_NEUROTRAN_SYMP_3"/>
    <property type="match status" value="1"/>
</dbReference>
<feature type="transmembrane region" description="Helical" evidence="6">
    <location>
        <begin position="345"/>
        <end position="363"/>
    </location>
</feature>
<evidence type="ECO:0000313" key="7">
    <source>
        <dbReference type="EMBL" id="MBM7557504.1"/>
    </source>
</evidence>
<keyword evidence="4 6" id="KW-1133">Transmembrane helix</keyword>
<feature type="transmembrane region" description="Helical" evidence="6">
    <location>
        <begin position="93"/>
        <end position="116"/>
    </location>
</feature>
<evidence type="ECO:0000256" key="3">
    <source>
        <dbReference type="ARBA" id="ARBA00022692"/>
    </source>
</evidence>
<sequence length="440" mass="48065">MSVNERETWSSRIGFVLSCVGAAIGLGNIWLFPWRLGAYGGAAFLIPYLFFVITLGSTGLMEEFAFGRERKAGAIQAFKEVYAERGIDWGDKLGVIPVLGVTGVFVFYAIVVGWILKYFVLALQGQFAVIDKLPAYFGSFAGTPKTIIWHLLAIIITILVLRLGVKDGIERINKVMMPTLFVILFILLLRSLTLPGALEGIKFLLVPEWSKLANPKTWIMALGQAFFTVSLGGAAMLVYGSYLDEDADIPASALQTVIFNTTASFLAAFVIIPAVFAFGLDPKAGPPLLFITLPNIFKQMPGGYIFSVLFFLSIIFAALSSTMNLMEVPVEALMQRLKISRKKSVILVGGLTFAVGLPLDLSMKLFGHFADFVTIYLIPIGAVMAAVTYFWVYDITKARQAINQGSDNPLGTWWEPFAKYVFTIVAGVVLILGIIFGGIG</sequence>
<dbReference type="SUPFAM" id="SSF161070">
    <property type="entry name" value="SNF-like"/>
    <property type="match status" value="1"/>
</dbReference>
<dbReference type="InterPro" id="IPR047218">
    <property type="entry name" value="YocR/YhdH-like"/>
</dbReference>
<dbReference type="Proteomes" id="UP000774000">
    <property type="component" value="Unassembled WGS sequence"/>
</dbReference>
<evidence type="ECO:0000256" key="2">
    <source>
        <dbReference type="ARBA" id="ARBA00022448"/>
    </source>
</evidence>
<keyword evidence="3 6" id="KW-0812">Transmembrane</keyword>
<evidence type="ECO:0000256" key="1">
    <source>
        <dbReference type="ARBA" id="ARBA00004141"/>
    </source>
</evidence>
<dbReference type="PRINTS" id="PR00176">
    <property type="entry name" value="NANEUSMPORT"/>
</dbReference>
<dbReference type="InterPro" id="IPR000175">
    <property type="entry name" value="Na/ntran_symport"/>
</dbReference>
<feature type="transmembrane region" description="Helical" evidence="6">
    <location>
        <begin position="147"/>
        <end position="165"/>
    </location>
</feature>
<evidence type="ECO:0000256" key="5">
    <source>
        <dbReference type="ARBA" id="ARBA00023136"/>
    </source>
</evidence>
<dbReference type="AlphaFoldDB" id="A0A938XTE4"/>